<dbReference type="Gene3D" id="1.10.540.10">
    <property type="entry name" value="Acyl-CoA dehydrogenase/oxidase, N-terminal domain"/>
    <property type="match status" value="1"/>
</dbReference>
<evidence type="ECO:0000259" key="8">
    <source>
        <dbReference type="Pfam" id="PF02771"/>
    </source>
</evidence>
<sequence length="398" mass="43237">MIDFSLTLEQRMLQSKALEFAQTEIKPIVQIIEESDNPEIEPWDFCQSVFRKGTELGFTSLLLPKEYGGLGGKCVDLVLVLEELGAVDVSIASSYFNLTAAMSLFVTRAGTSEQQKRILSHVRSGEPHLYSAAESEPNVATSDLFCPIPDPNIGLKTFAQRDGDAYILNGKKSSLVTNAGIADAYFIIARTALDKPLGESMSIFYIPANTPGLKFGNRTEMIGWKPSHHAEIHLDNVRVPTENLLGKEGEGAKLLMLLPEVAIGLAACYVGLARAAYEYALDYAKKRVSWGRPIIQHQSVALKLADMMINTQAARLTVWEAANTADTNLQLAGMVKAPAAKTFAVDVAIKNAQTALEILGGYGVTKQAQTGKFLADASIGYSCDFTREVLRLGLVNCL</sequence>
<dbReference type="PANTHER" id="PTHR43884:SF37">
    <property type="entry name" value="ACYL-COA DEHYDROGENASE"/>
    <property type="match status" value="1"/>
</dbReference>
<accession>A0A856MG75</accession>
<dbReference type="GO" id="GO:0050660">
    <property type="term" value="F:flavin adenine dinucleotide binding"/>
    <property type="evidence" value="ECO:0007669"/>
    <property type="project" value="InterPro"/>
</dbReference>
<evidence type="ECO:0000256" key="5">
    <source>
        <dbReference type="RuleBase" id="RU362125"/>
    </source>
</evidence>
<feature type="domain" description="Acyl-CoA dehydrogenase/oxidase C-terminal" evidence="6">
    <location>
        <begin position="262"/>
        <end position="391"/>
    </location>
</feature>
<dbReference type="KEGG" id="bsen:DP114_15750"/>
<evidence type="ECO:0000313" key="9">
    <source>
        <dbReference type="EMBL" id="QDL09159.1"/>
    </source>
</evidence>
<dbReference type="SUPFAM" id="SSF47203">
    <property type="entry name" value="Acyl-CoA dehydrogenase C-terminal domain-like"/>
    <property type="match status" value="1"/>
</dbReference>
<dbReference type="AlphaFoldDB" id="A0A856MG75"/>
<feature type="domain" description="Acyl-CoA oxidase/dehydrogenase middle" evidence="7">
    <location>
        <begin position="155"/>
        <end position="237"/>
    </location>
</feature>
<protein>
    <submittedName>
        <fullName evidence="9">Acyl-CoA dehydrogenase</fullName>
    </submittedName>
</protein>
<dbReference type="InterPro" id="IPR046373">
    <property type="entry name" value="Acyl-CoA_Oxase/DH_mid-dom_sf"/>
</dbReference>
<dbReference type="InterPro" id="IPR013786">
    <property type="entry name" value="AcylCoA_DH/ox_N"/>
</dbReference>
<keyword evidence="10" id="KW-1185">Reference proteome</keyword>
<evidence type="ECO:0000256" key="4">
    <source>
        <dbReference type="ARBA" id="ARBA00022827"/>
    </source>
</evidence>
<name>A0A856MG75_9CYAN</name>
<keyword evidence="5" id="KW-0560">Oxidoreductase</keyword>
<comment type="cofactor">
    <cofactor evidence="1 5">
        <name>FAD</name>
        <dbReference type="ChEBI" id="CHEBI:57692"/>
    </cofactor>
</comment>
<dbReference type="InterPro" id="IPR037069">
    <property type="entry name" value="AcylCoA_DH/ox_N_sf"/>
</dbReference>
<dbReference type="Pfam" id="PF02771">
    <property type="entry name" value="Acyl-CoA_dh_N"/>
    <property type="match status" value="1"/>
</dbReference>
<reference evidence="9 10" key="1">
    <citation type="submission" date="2018-06" db="EMBL/GenBank/DDBJ databases">
        <title>Comparative genomics of Brasilonema spp. strains.</title>
        <authorList>
            <person name="Alvarenga D.O."/>
            <person name="Fiore M.F."/>
            <person name="Varani A.M."/>
        </authorList>
    </citation>
    <scope>NUCLEOTIDE SEQUENCE [LARGE SCALE GENOMIC DNA]</scope>
    <source>
        <strain evidence="9 10">CENA114</strain>
    </source>
</reference>
<dbReference type="GO" id="GO:0003995">
    <property type="term" value="F:acyl-CoA dehydrogenase activity"/>
    <property type="evidence" value="ECO:0007669"/>
    <property type="project" value="TreeGrafter"/>
</dbReference>
<dbReference type="EMBL" id="CP030118">
    <property type="protein sequence ID" value="QDL09159.1"/>
    <property type="molecule type" value="Genomic_DNA"/>
</dbReference>
<dbReference type="SUPFAM" id="SSF56645">
    <property type="entry name" value="Acyl-CoA dehydrogenase NM domain-like"/>
    <property type="match status" value="1"/>
</dbReference>
<proteinExistence type="inferred from homology"/>
<dbReference type="Gene3D" id="2.40.110.10">
    <property type="entry name" value="Butyryl-CoA Dehydrogenase, subunit A, domain 2"/>
    <property type="match status" value="1"/>
</dbReference>
<dbReference type="Proteomes" id="UP000503129">
    <property type="component" value="Chromosome"/>
</dbReference>
<evidence type="ECO:0000259" key="7">
    <source>
        <dbReference type="Pfam" id="PF02770"/>
    </source>
</evidence>
<gene>
    <name evidence="9" type="ORF">DP114_15750</name>
</gene>
<dbReference type="Pfam" id="PF00441">
    <property type="entry name" value="Acyl-CoA_dh_1"/>
    <property type="match status" value="1"/>
</dbReference>
<dbReference type="Gene3D" id="1.20.140.10">
    <property type="entry name" value="Butyryl-CoA Dehydrogenase, subunit A, domain 3"/>
    <property type="match status" value="1"/>
</dbReference>
<dbReference type="InterPro" id="IPR006091">
    <property type="entry name" value="Acyl-CoA_Oxase/DH_mid-dom"/>
</dbReference>
<keyword evidence="3 5" id="KW-0285">Flavoprotein</keyword>
<dbReference type="InterPro" id="IPR036250">
    <property type="entry name" value="AcylCo_DH-like_C"/>
</dbReference>
<keyword evidence="4 5" id="KW-0274">FAD</keyword>
<evidence type="ECO:0000256" key="2">
    <source>
        <dbReference type="ARBA" id="ARBA00009347"/>
    </source>
</evidence>
<dbReference type="Pfam" id="PF02770">
    <property type="entry name" value="Acyl-CoA_dh_M"/>
    <property type="match status" value="1"/>
</dbReference>
<evidence type="ECO:0000256" key="3">
    <source>
        <dbReference type="ARBA" id="ARBA00022630"/>
    </source>
</evidence>
<evidence type="ECO:0000259" key="6">
    <source>
        <dbReference type="Pfam" id="PF00441"/>
    </source>
</evidence>
<dbReference type="PIRSF" id="PIRSF016578">
    <property type="entry name" value="HsaA"/>
    <property type="match status" value="1"/>
</dbReference>
<feature type="domain" description="Acyl-CoA dehydrogenase/oxidase N-terminal" evidence="8">
    <location>
        <begin position="9"/>
        <end position="126"/>
    </location>
</feature>
<comment type="similarity">
    <text evidence="2 5">Belongs to the acyl-CoA dehydrogenase family.</text>
</comment>
<dbReference type="InterPro" id="IPR009075">
    <property type="entry name" value="AcylCo_DH/oxidase_C"/>
</dbReference>
<organism evidence="9 10">
    <name type="scientific">Brasilonema sennae CENA114</name>
    <dbReference type="NCBI Taxonomy" id="415709"/>
    <lineage>
        <taxon>Bacteria</taxon>
        <taxon>Bacillati</taxon>
        <taxon>Cyanobacteriota</taxon>
        <taxon>Cyanophyceae</taxon>
        <taxon>Nostocales</taxon>
        <taxon>Scytonemataceae</taxon>
        <taxon>Brasilonema</taxon>
        <taxon>Bromeliae group (in: Brasilonema)</taxon>
    </lineage>
</organism>
<evidence type="ECO:0000313" key="10">
    <source>
        <dbReference type="Proteomes" id="UP000503129"/>
    </source>
</evidence>
<dbReference type="RefSeq" id="WP_171976518.1">
    <property type="nucleotide sequence ID" value="NZ_CAWOXK010000001.1"/>
</dbReference>
<dbReference type="PANTHER" id="PTHR43884">
    <property type="entry name" value="ACYL-COA DEHYDROGENASE"/>
    <property type="match status" value="1"/>
</dbReference>
<evidence type="ECO:0000256" key="1">
    <source>
        <dbReference type="ARBA" id="ARBA00001974"/>
    </source>
</evidence>
<dbReference type="InterPro" id="IPR009100">
    <property type="entry name" value="AcylCoA_DH/oxidase_NM_dom_sf"/>
</dbReference>